<dbReference type="EMBL" id="BARV01023980">
    <property type="protein sequence ID" value="GAI42970.1"/>
    <property type="molecule type" value="Genomic_DNA"/>
</dbReference>
<organism evidence="1">
    <name type="scientific">marine sediment metagenome</name>
    <dbReference type="NCBI Taxonomy" id="412755"/>
    <lineage>
        <taxon>unclassified sequences</taxon>
        <taxon>metagenomes</taxon>
        <taxon>ecological metagenomes</taxon>
    </lineage>
</organism>
<dbReference type="AlphaFoldDB" id="X1PVV6"/>
<evidence type="ECO:0008006" key="2">
    <source>
        <dbReference type="Google" id="ProtNLM"/>
    </source>
</evidence>
<accession>X1PVV6</accession>
<name>X1PVV6_9ZZZZ</name>
<gene>
    <name evidence="1" type="ORF">S06H3_39237</name>
</gene>
<sequence>MLSTLDFLVKYDAIEAKIKPHTRTAQESYIYENLPIDDADISSVELCEWADVVLVIATSIMLESLIQDKPVLYLKYLHENTTNYEKYGACWIIRSEAELKGALEALAENIKNVPYPNDNVKRFISDIVYNNQMERDILKDYVDFIVRFQKS</sequence>
<comment type="caution">
    <text evidence="1">The sequence shown here is derived from an EMBL/GenBank/DDBJ whole genome shotgun (WGS) entry which is preliminary data.</text>
</comment>
<evidence type="ECO:0000313" key="1">
    <source>
        <dbReference type="EMBL" id="GAI42970.1"/>
    </source>
</evidence>
<dbReference type="Gene3D" id="3.40.50.12580">
    <property type="match status" value="1"/>
</dbReference>
<dbReference type="InterPro" id="IPR043148">
    <property type="entry name" value="TagF_C"/>
</dbReference>
<protein>
    <recommendedName>
        <fullName evidence="2">Glycosyl transferase family 28 C-terminal domain-containing protein</fullName>
    </recommendedName>
</protein>
<reference evidence="1" key="1">
    <citation type="journal article" date="2014" name="Front. Microbiol.">
        <title>High frequency of phylogenetically diverse reductive dehalogenase-homologous genes in deep subseafloor sedimentary metagenomes.</title>
        <authorList>
            <person name="Kawai M."/>
            <person name="Futagami T."/>
            <person name="Toyoda A."/>
            <person name="Takaki Y."/>
            <person name="Nishi S."/>
            <person name="Hori S."/>
            <person name="Arai W."/>
            <person name="Tsubouchi T."/>
            <person name="Morono Y."/>
            <person name="Uchiyama I."/>
            <person name="Ito T."/>
            <person name="Fujiyama A."/>
            <person name="Inagaki F."/>
            <person name="Takami H."/>
        </authorList>
    </citation>
    <scope>NUCLEOTIDE SEQUENCE</scope>
    <source>
        <strain evidence="1">Expedition CK06-06</strain>
    </source>
</reference>
<proteinExistence type="predicted"/>